<dbReference type="Proteomes" id="UP000235598">
    <property type="component" value="Unassembled WGS sequence"/>
</dbReference>
<accession>A0A2N6VKG6</accession>
<feature type="compositionally biased region" description="Polar residues" evidence="1">
    <location>
        <begin position="9"/>
        <end position="23"/>
    </location>
</feature>
<name>A0A2N6VKG6_9MICO</name>
<gene>
    <name evidence="2" type="ORF">CJ199_09755</name>
</gene>
<protein>
    <submittedName>
        <fullName evidence="2">Uncharacterized protein</fullName>
    </submittedName>
</protein>
<organism evidence="2 3">
    <name type="scientific">Brevibacterium paucivorans</name>
    <dbReference type="NCBI Taxonomy" id="170994"/>
    <lineage>
        <taxon>Bacteria</taxon>
        <taxon>Bacillati</taxon>
        <taxon>Actinomycetota</taxon>
        <taxon>Actinomycetes</taxon>
        <taxon>Micrococcales</taxon>
        <taxon>Brevibacteriaceae</taxon>
        <taxon>Brevibacterium</taxon>
    </lineage>
</organism>
<dbReference type="EMBL" id="PNHK01000004">
    <property type="protein sequence ID" value="PMD04651.1"/>
    <property type="molecule type" value="Genomic_DNA"/>
</dbReference>
<dbReference type="AlphaFoldDB" id="A0A2N6VKG6"/>
<comment type="caution">
    <text evidence="2">The sequence shown here is derived from an EMBL/GenBank/DDBJ whole genome shotgun (WGS) entry which is preliminary data.</text>
</comment>
<evidence type="ECO:0000313" key="2">
    <source>
        <dbReference type="EMBL" id="PMD04651.1"/>
    </source>
</evidence>
<sequence>MDFLATSAKAVTTGTGRTPPNTDQSLVLMVRSRPCQLDSQAFEIGEWNRRIPAGVLSYAGDS</sequence>
<reference evidence="2 3" key="1">
    <citation type="submission" date="2017-09" db="EMBL/GenBank/DDBJ databases">
        <title>Bacterial strain isolated from the female urinary microbiota.</title>
        <authorList>
            <person name="Thomas-White K."/>
            <person name="Kumar N."/>
            <person name="Forster S."/>
            <person name="Putonti C."/>
            <person name="Lawley T."/>
            <person name="Wolfe A.J."/>
        </authorList>
    </citation>
    <scope>NUCLEOTIDE SEQUENCE [LARGE SCALE GENOMIC DNA]</scope>
    <source>
        <strain evidence="2 3">UMB1301</strain>
    </source>
</reference>
<feature type="region of interest" description="Disordered" evidence="1">
    <location>
        <begin position="1"/>
        <end position="23"/>
    </location>
</feature>
<evidence type="ECO:0000256" key="1">
    <source>
        <dbReference type="SAM" id="MobiDB-lite"/>
    </source>
</evidence>
<evidence type="ECO:0000313" key="3">
    <source>
        <dbReference type="Proteomes" id="UP000235598"/>
    </source>
</evidence>
<proteinExistence type="predicted"/>